<evidence type="ECO:0000256" key="2">
    <source>
        <dbReference type="SAM" id="SignalP"/>
    </source>
</evidence>
<evidence type="ECO:0000259" key="3">
    <source>
        <dbReference type="Pfam" id="PF12697"/>
    </source>
</evidence>
<feature type="chain" id="PRO_5007565515" evidence="2">
    <location>
        <begin position="30"/>
        <end position="334"/>
    </location>
</feature>
<dbReference type="PANTHER" id="PTHR43798:SF31">
    <property type="entry name" value="AB HYDROLASE SUPERFAMILY PROTEIN YCLE"/>
    <property type="match status" value="1"/>
</dbReference>
<evidence type="ECO:0000256" key="1">
    <source>
        <dbReference type="ARBA" id="ARBA00022801"/>
    </source>
</evidence>
<reference evidence="4 5" key="1">
    <citation type="submission" date="2014-02" db="EMBL/GenBank/DDBJ databases">
        <title>The small core and large imbalanced accessory genome model reveals a collaborative survival strategy of Sorangium cellulosum strains in nature.</title>
        <authorList>
            <person name="Han K."/>
            <person name="Peng R."/>
            <person name="Blom J."/>
            <person name="Li Y.-Z."/>
        </authorList>
    </citation>
    <scope>NUCLEOTIDE SEQUENCE [LARGE SCALE GENOMIC DNA]</scope>
    <source>
        <strain evidence="4 5">So0157-25</strain>
    </source>
</reference>
<feature type="signal peptide" evidence="2">
    <location>
        <begin position="1"/>
        <end position="29"/>
    </location>
</feature>
<gene>
    <name evidence="4" type="ORF">BE08_20360</name>
</gene>
<accession>A0A150P2V1</accession>
<dbReference type="GO" id="GO:0016020">
    <property type="term" value="C:membrane"/>
    <property type="evidence" value="ECO:0007669"/>
    <property type="project" value="TreeGrafter"/>
</dbReference>
<dbReference type="Proteomes" id="UP000075420">
    <property type="component" value="Unassembled WGS sequence"/>
</dbReference>
<dbReference type="InterPro" id="IPR029058">
    <property type="entry name" value="AB_hydrolase_fold"/>
</dbReference>
<dbReference type="InterPro" id="IPR000073">
    <property type="entry name" value="AB_hydrolase_1"/>
</dbReference>
<dbReference type="PANTHER" id="PTHR43798">
    <property type="entry name" value="MONOACYLGLYCEROL LIPASE"/>
    <property type="match status" value="1"/>
</dbReference>
<dbReference type="InterPro" id="IPR050266">
    <property type="entry name" value="AB_hydrolase_sf"/>
</dbReference>
<dbReference type="EMBL" id="JELY01003315">
    <property type="protein sequence ID" value="KYF49821.1"/>
    <property type="molecule type" value="Genomic_DNA"/>
</dbReference>
<protein>
    <submittedName>
        <fullName evidence="4">Carboxylesterase</fullName>
    </submittedName>
</protein>
<evidence type="ECO:0000313" key="4">
    <source>
        <dbReference type="EMBL" id="KYF49821.1"/>
    </source>
</evidence>
<sequence length="334" mass="36429">MNLYSRTVSTVLFSAALAATALPATQAEASSYRHQPAKVERLVFPVTLSDGNTYDVVGYLYYRGHYKYRPLQVLVHGLTYTHEYWDMPRIGGRNYSYADYMTKEGYAVLALDVLGAGESSRPDGDFLDLAETADSVHQVITEMRTRGGVFKEPFRKIALVGHSNGAIISTFVQSTYNDADVLVNTGFAFTPHPIPVPPEAISALLQTPYIAIPPEIRTDVFYDAVNADPAVIDFDNANIADTYTRGQFLSLLAVSGDPSLAGLEGVTSPVLIQFGETDELQPAAYVDSDAALYTNAESVTTAIVPDTGHILNGHLGSPAGWEQIDCWIHHNMGW</sequence>
<comment type="caution">
    <text evidence="4">The sequence shown here is derived from an EMBL/GenBank/DDBJ whole genome shotgun (WGS) entry which is preliminary data.</text>
</comment>
<organism evidence="4 5">
    <name type="scientific">Sorangium cellulosum</name>
    <name type="common">Polyangium cellulosum</name>
    <dbReference type="NCBI Taxonomy" id="56"/>
    <lineage>
        <taxon>Bacteria</taxon>
        <taxon>Pseudomonadati</taxon>
        <taxon>Myxococcota</taxon>
        <taxon>Polyangia</taxon>
        <taxon>Polyangiales</taxon>
        <taxon>Polyangiaceae</taxon>
        <taxon>Sorangium</taxon>
    </lineage>
</organism>
<evidence type="ECO:0000313" key="5">
    <source>
        <dbReference type="Proteomes" id="UP000075420"/>
    </source>
</evidence>
<dbReference type="Pfam" id="PF12697">
    <property type="entry name" value="Abhydrolase_6"/>
    <property type="match status" value="1"/>
</dbReference>
<dbReference type="Gene3D" id="3.40.50.1820">
    <property type="entry name" value="alpha/beta hydrolase"/>
    <property type="match status" value="1"/>
</dbReference>
<dbReference type="GO" id="GO:0016787">
    <property type="term" value="F:hydrolase activity"/>
    <property type="evidence" value="ECO:0007669"/>
    <property type="project" value="UniProtKB-KW"/>
</dbReference>
<keyword evidence="2" id="KW-0732">Signal</keyword>
<dbReference type="AlphaFoldDB" id="A0A150P2V1"/>
<name>A0A150P2V1_SORCE</name>
<proteinExistence type="predicted"/>
<feature type="domain" description="AB hydrolase-1" evidence="3">
    <location>
        <begin position="73"/>
        <end position="312"/>
    </location>
</feature>
<keyword evidence="1" id="KW-0378">Hydrolase</keyword>
<dbReference type="SUPFAM" id="SSF53474">
    <property type="entry name" value="alpha/beta-Hydrolases"/>
    <property type="match status" value="1"/>
</dbReference>